<reference evidence="1 2" key="1">
    <citation type="journal article" date="2017" name="Curr. Biol.">
        <title>The Evolution of Venom by Co-option of Single-Copy Genes.</title>
        <authorList>
            <person name="Martinson E.O."/>
            <person name="Mrinalini"/>
            <person name="Kelkar Y.D."/>
            <person name="Chang C.H."/>
            <person name="Werren J.H."/>
        </authorList>
    </citation>
    <scope>NUCLEOTIDE SEQUENCE [LARGE SCALE GENOMIC DNA]</scope>
    <source>
        <strain evidence="1 2">Alberta</strain>
        <tissue evidence="1">Whole body</tissue>
    </source>
</reference>
<sequence>MYFKALRDTEAKSTKLRIRAYFKSLRGGTFPRATFLLLGARSRPLQRLIYTYTYTQIVEYGADSGGLLFG</sequence>
<organism evidence="1 2">
    <name type="scientific">Trichomalopsis sarcophagae</name>
    <dbReference type="NCBI Taxonomy" id="543379"/>
    <lineage>
        <taxon>Eukaryota</taxon>
        <taxon>Metazoa</taxon>
        <taxon>Ecdysozoa</taxon>
        <taxon>Arthropoda</taxon>
        <taxon>Hexapoda</taxon>
        <taxon>Insecta</taxon>
        <taxon>Pterygota</taxon>
        <taxon>Neoptera</taxon>
        <taxon>Endopterygota</taxon>
        <taxon>Hymenoptera</taxon>
        <taxon>Apocrita</taxon>
        <taxon>Proctotrupomorpha</taxon>
        <taxon>Chalcidoidea</taxon>
        <taxon>Pteromalidae</taxon>
        <taxon>Pteromalinae</taxon>
        <taxon>Trichomalopsis</taxon>
    </lineage>
</organism>
<proteinExistence type="predicted"/>
<evidence type="ECO:0000313" key="1">
    <source>
        <dbReference type="EMBL" id="OXU22183.1"/>
    </source>
</evidence>
<dbReference type="Proteomes" id="UP000215335">
    <property type="component" value="Unassembled WGS sequence"/>
</dbReference>
<name>A0A232EV16_9HYME</name>
<keyword evidence="2" id="KW-1185">Reference proteome</keyword>
<evidence type="ECO:0000313" key="2">
    <source>
        <dbReference type="Proteomes" id="UP000215335"/>
    </source>
</evidence>
<comment type="caution">
    <text evidence="1">The sequence shown here is derived from an EMBL/GenBank/DDBJ whole genome shotgun (WGS) entry which is preliminary data.</text>
</comment>
<dbReference type="AlphaFoldDB" id="A0A232EV16"/>
<protein>
    <submittedName>
        <fullName evidence="1">Uncharacterized protein</fullName>
    </submittedName>
</protein>
<accession>A0A232EV16</accession>
<dbReference type="EMBL" id="NNAY01002065">
    <property type="protein sequence ID" value="OXU22183.1"/>
    <property type="molecule type" value="Genomic_DNA"/>
</dbReference>
<gene>
    <name evidence="1" type="ORF">TSAR_001151</name>
</gene>